<accession>G5KDC1</accession>
<feature type="domain" description="ABC-type glycine betaine transport system substrate-binding" evidence="1">
    <location>
        <begin position="34"/>
        <end position="300"/>
    </location>
</feature>
<organism evidence="2 3">
    <name type="scientific">Streptococcus urinalis 2285-97</name>
    <dbReference type="NCBI Taxonomy" id="764291"/>
    <lineage>
        <taxon>Bacteria</taxon>
        <taxon>Bacillati</taxon>
        <taxon>Bacillota</taxon>
        <taxon>Bacilli</taxon>
        <taxon>Lactobacillales</taxon>
        <taxon>Streptococcaceae</taxon>
        <taxon>Streptococcus</taxon>
    </lineage>
</organism>
<evidence type="ECO:0000259" key="1">
    <source>
        <dbReference type="Pfam" id="PF04069"/>
    </source>
</evidence>
<dbReference type="EMBL" id="AEUZ02000001">
    <property type="protein sequence ID" value="EHJ56548.1"/>
    <property type="molecule type" value="Genomic_DNA"/>
</dbReference>
<dbReference type="SUPFAM" id="SSF53850">
    <property type="entry name" value="Periplasmic binding protein-like II"/>
    <property type="match status" value="1"/>
</dbReference>
<dbReference type="RefSeq" id="WP_006739302.1">
    <property type="nucleotide sequence ID" value="NZ_AEUZ02000001.1"/>
</dbReference>
<dbReference type="Gene3D" id="3.40.190.10">
    <property type="entry name" value="Periplasmic binding protein-like II"/>
    <property type="match status" value="1"/>
</dbReference>
<sequence>MFKKSRLLWFPLVMLSLVIVSGCQLTGQTKFSNKTIKVAAQSSTESSIVANIVTELIHHELGYNTTLISNLGSSTVTHQALLRGDADIAATRYTGTDITGTLGLKAVKDPTKAAKLVKSEFQKRYDQTWYPTYGFSDTYAFMVTKAFAKENNVTKISDLKKLATNMKAGVDSSWMNREGDGYNDFKKTYGFSFTHIYPMQIGLVYDAVESNKMQSVLGYSTDGRISSYDLEILKDDKQFFPPYEASMVVNNSVIKNDPKLKKLLHRLDGKINLKTMQNLNYRVDDKLLEPSVVAKQFLEKNHYFRGDK</sequence>
<gene>
    <name evidence="2" type="primary">opuCC</name>
    <name evidence="2" type="ORF">STRUR_1869</name>
</gene>
<dbReference type="STRING" id="764291.STRUR_1869"/>
<dbReference type="eggNOG" id="COG1732">
    <property type="taxonomic scope" value="Bacteria"/>
</dbReference>
<protein>
    <submittedName>
        <fullName evidence="2">Glycine betaine/carnitine/choline-binding protein</fullName>
    </submittedName>
</protein>
<proteinExistence type="predicted"/>
<dbReference type="InterPro" id="IPR007210">
    <property type="entry name" value="ABC_Gly_betaine_transp_sub-bd"/>
</dbReference>
<reference evidence="2 3" key="1">
    <citation type="journal article" date="2014" name="Int. J. Syst. Evol. Microbiol.">
        <title>Phylogenomics and the dynamic genome evolution of the genus Streptococcus.</title>
        <authorList>
            <consortium name="The Broad Institute Genome Sequencing Platform"/>
            <person name="Richards V.P."/>
            <person name="Palmer S.R."/>
            <person name="Pavinski Bitar P.D."/>
            <person name="Qin X."/>
            <person name="Weinstock G.M."/>
            <person name="Highlander S.K."/>
            <person name="Town C.D."/>
            <person name="Burne R.A."/>
            <person name="Stanhope M.J."/>
        </authorList>
    </citation>
    <scope>NUCLEOTIDE SEQUENCE [LARGE SCALE GENOMIC DNA]</scope>
    <source>
        <strain evidence="2 3">2285-97</strain>
    </source>
</reference>
<dbReference type="PROSITE" id="PS51257">
    <property type="entry name" value="PROKAR_LIPOPROTEIN"/>
    <property type="match status" value="1"/>
</dbReference>
<keyword evidence="3" id="KW-1185">Reference proteome</keyword>
<dbReference type="Gene3D" id="3.40.190.120">
    <property type="entry name" value="Osmoprotection protein (prox), domain 2"/>
    <property type="match status" value="1"/>
</dbReference>
<comment type="caution">
    <text evidence="2">The sequence shown here is derived from an EMBL/GenBank/DDBJ whole genome shotgun (WGS) entry which is preliminary data.</text>
</comment>
<name>G5KDC1_9STRE</name>
<dbReference type="Pfam" id="PF04069">
    <property type="entry name" value="OpuAC"/>
    <property type="match status" value="1"/>
</dbReference>
<dbReference type="CDD" id="cd13608">
    <property type="entry name" value="PBP2_OpuCC_like"/>
    <property type="match status" value="1"/>
</dbReference>
<evidence type="ECO:0000313" key="2">
    <source>
        <dbReference type="EMBL" id="EHJ56548.1"/>
    </source>
</evidence>
<evidence type="ECO:0000313" key="3">
    <source>
        <dbReference type="Proteomes" id="UP000005388"/>
    </source>
</evidence>
<dbReference type="GO" id="GO:0022857">
    <property type="term" value="F:transmembrane transporter activity"/>
    <property type="evidence" value="ECO:0007669"/>
    <property type="project" value="InterPro"/>
</dbReference>
<dbReference type="Proteomes" id="UP000005388">
    <property type="component" value="Unassembled WGS sequence"/>
</dbReference>
<dbReference type="AlphaFoldDB" id="G5KDC1"/>
<dbReference type="GO" id="GO:0043190">
    <property type="term" value="C:ATP-binding cassette (ABC) transporter complex"/>
    <property type="evidence" value="ECO:0007669"/>
    <property type="project" value="InterPro"/>
</dbReference>